<dbReference type="GO" id="GO:0005886">
    <property type="term" value="C:plasma membrane"/>
    <property type="evidence" value="ECO:0007669"/>
    <property type="project" value="TreeGrafter"/>
</dbReference>
<name>A0A2J6RUC7_HYAVF</name>
<dbReference type="InterPro" id="IPR036941">
    <property type="entry name" value="Rcpt_L-dom_sf"/>
</dbReference>
<keyword evidence="8" id="KW-1185">Reference proteome</keyword>
<comment type="subcellular location">
    <subcellularLocation>
        <location evidence="1">Secreted</location>
        <location evidence="1">Cell wall</location>
    </subcellularLocation>
</comment>
<keyword evidence="4 6" id="KW-0732">Signal</keyword>
<feature type="chain" id="PRO_5014387747" description="GPI-anchored cell wall organization protein Ecm33" evidence="6">
    <location>
        <begin position="27"/>
        <end position="346"/>
    </location>
</feature>
<evidence type="ECO:0000256" key="3">
    <source>
        <dbReference type="ARBA" id="ARBA00022525"/>
    </source>
</evidence>
<evidence type="ECO:0000313" key="8">
    <source>
        <dbReference type="Proteomes" id="UP000235786"/>
    </source>
</evidence>
<dbReference type="GO" id="GO:0009986">
    <property type="term" value="C:cell surface"/>
    <property type="evidence" value="ECO:0007669"/>
    <property type="project" value="TreeGrafter"/>
</dbReference>
<dbReference type="EMBL" id="KZ613943">
    <property type="protein sequence ID" value="PMD42121.1"/>
    <property type="molecule type" value="Genomic_DNA"/>
</dbReference>
<dbReference type="PANTHER" id="PTHR31018:SF3">
    <property type="entry name" value="RECEPTOR PROTEIN-TYROSINE KINASE"/>
    <property type="match status" value="1"/>
</dbReference>
<dbReference type="PANTHER" id="PTHR31018">
    <property type="entry name" value="SPORULATION-SPECIFIC PROTEIN-RELATED"/>
    <property type="match status" value="1"/>
</dbReference>
<dbReference type="InterPro" id="IPR051648">
    <property type="entry name" value="CWI-Assembly_Regulator"/>
</dbReference>
<accession>A0A2J6RUC7</accession>
<gene>
    <name evidence="7" type="ORF">L207DRAFT_527074</name>
</gene>
<dbReference type="GO" id="GO:0031505">
    <property type="term" value="P:fungal-type cell wall organization"/>
    <property type="evidence" value="ECO:0007669"/>
    <property type="project" value="TreeGrafter"/>
</dbReference>
<dbReference type="AlphaFoldDB" id="A0A2J6RUC7"/>
<evidence type="ECO:0000256" key="1">
    <source>
        <dbReference type="ARBA" id="ARBA00004191"/>
    </source>
</evidence>
<dbReference type="SUPFAM" id="SSF52058">
    <property type="entry name" value="L domain-like"/>
    <property type="match status" value="2"/>
</dbReference>
<keyword evidence="5" id="KW-0325">Glycoprotein</keyword>
<keyword evidence="3" id="KW-0964">Secreted</keyword>
<dbReference type="OrthoDB" id="3542863at2759"/>
<dbReference type="Gene3D" id="3.80.20.20">
    <property type="entry name" value="Receptor L-domain"/>
    <property type="match status" value="1"/>
</dbReference>
<protein>
    <recommendedName>
        <fullName evidence="9">GPI-anchored cell wall organization protein Ecm33</fullName>
    </recommendedName>
</protein>
<evidence type="ECO:0000256" key="5">
    <source>
        <dbReference type="ARBA" id="ARBA00023180"/>
    </source>
</evidence>
<evidence type="ECO:0000256" key="2">
    <source>
        <dbReference type="ARBA" id="ARBA00022512"/>
    </source>
</evidence>
<evidence type="ECO:0008006" key="9">
    <source>
        <dbReference type="Google" id="ProtNLM"/>
    </source>
</evidence>
<feature type="signal peptide" evidence="6">
    <location>
        <begin position="1"/>
        <end position="26"/>
    </location>
</feature>
<reference evidence="7 8" key="1">
    <citation type="submission" date="2016-04" db="EMBL/GenBank/DDBJ databases">
        <title>A degradative enzymes factory behind the ericoid mycorrhizal symbiosis.</title>
        <authorList>
            <consortium name="DOE Joint Genome Institute"/>
            <person name="Martino E."/>
            <person name="Morin E."/>
            <person name="Grelet G."/>
            <person name="Kuo A."/>
            <person name="Kohler A."/>
            <person name="Daghino S."/>
            <person name="Barry K."/>
            <person name="Choi C."/>
            <person name="Cichocki N."/>
            <person name="Clum A."/>
            <person name="Copeland A."/>
            <person name="Hainaut M."/>
            <person name="Haridas S."/>
            <person name="Labutti K."/>
            <person name="Lindquist E."/>
            <person name="Lipzen A."/>
            <person name="Khouja H.-R."/>
            <person name="Murat C."/>
            <person name="Ohm R."/>
            <person name="Olson A."/>
            <person name="Spatafora J."/>
            <person name="Veneault-Fourrey C."/>
            <person name="Henrissat B."/>
            <person name="Grigoriev I."/>
            <person name="Martin F."/>
            <person name="Perotto S."/>
        </authorList>
    </citation>
    <scope>NUCLEOTIDE SEQUENCE [LARGE SCALE GENOMIC DNA]</scope>
    <source>
        <strain evidence="7 8">F</strain>
    </source>
</reference>
<dbReference type="Proteomes" id="UP000235786">
    <property type="component" value="Unassembled WGS sequence"/>
</dbReference>
<sequence>MESRWWRSWAGPSVLAITILAGVVNGADVCTSTSRFVIDSQAAADALNNCSTVTGNVNIQGDALTQITLDGIETINGNLDVLSCDGLQTITAPVLSQISGNFTLSSLPLLASLEFPLLDYVNGGIYWDTVPELTDVWFGNLTTTTHGLPGANVDGDISILSTGLSSLAFLNFTHNSEPDLIWIKGNQRLGIVNLTGLSWGGKSLEIIDNGQSAQIFLPDLRSVGAITISNAGNIYVPALSETSGIIEITNNTIDGFSAPNLTDIDGGLVVENNDLLANLSFGSLNDIAGGLVVENNNLLADLSIPLLSSVKGDITVANNTDLHDIDDLNQLWFCQGNITLSGDFSA</sequence>
<evidence type="ECO:0000256" key="6">
    <source>
        <dbReference type="SAM" id="SignalP"/>
    </source>
</evidence>
<dbReference type="GO" id="GO:0009277">
    <property type="term" value="C:fungal-type cell wall"/>
    <property type="evidence" value="ECO:0007669"/>
    <property type="project" value="TreeGrafter"/>
</dbReference>
<keyword evidence="2" id="KW-0134">Cell wall</keyword>
<proteinExistence type="predicted"/>
<evidence type="ECO:0000313" key="7">
    <source>
        <dbReference type="EMBL" id="PMD42121.1"/>
    </source>
</evidence>
<dbReference type="STRING" id="1149755.A0A2J6RUC7"/>
<organism evidence="7 8">
    <name type="scientific">Hyaloscypha variabilis (strain UAMH 11265 / GT02V1 / F)</name>
    <name type="common">Meliniomyces variabilis</name>
    <dbReference type="NCBI Taxonomy" id="1149755"/>
    <lineage>
        <taxon>Eukaryota</taxon>
        <taxon>Fungi</taxon>
        <taxon>Dikarya</taxon>
        <taxon>Ascomycota</taxon>
        <taxon>Pezizomycotina</taxon>
        <taxon>Leotiomycetes</taxon>
        <taxon>Helotiales</taxon>
        <taxon>Hyaloscyphaceae</taxon>
        <taxon>Hyaloscypha</taxon>
        <taxon>Hyaloscypha variabilis</taxon>
    </lineage>
</organism>
<evidence type="ECO:0000256" key="4">
    <source>
        <dbReference type="ARBA" id="ARBA00022729"/>
    </source>
</evidence>